<accession>M0KPJ3</accession>
<comment type="caution">
    <text evidence="2">The sequence shown here is derived from an EMBL/GenBank/DDBJ whole genome shotgun (WGS) entry which is preliminary data.</text>
</comment>
<protein>
    <recommendedName>
        <fullName evidence="1">SHOCT domain-containing protein</fullName>
    </recommendedName>
</protein>
<dbReference type="Pfam" id="PF09851">
    <property type="entry name" value="SHOCT"/>
    <property type="match status" value="1"/>
</dbReference>
<proteinExistence type="predicted"/>
<evidence type="ECO:0000313" key="3">
    <source>
        <dbReference type="Proteomes" id="UP000011687"/>
    </source>
</evidence>
<evidence type="ECO:0000259" key="1">
    <source>
        <dbReference type="Pfam" id="PF09851"/>
    </source>
</evidence>
<dbReference type="EMBL" id="AOLS01000032">
    <property type="protein sequence ID" value="EMA22059.1"/>
    <property type="molecule type" value="Genomic_DNA"/>
</dbReference>
<dbReference type="PATRIC" id="fig|662475.6.peg.1063"/>
<sequence>MYEDKIKIQQKGTVMSKGWVTVRFDDVVDIQKSSLGKVKFVTNRQDVSVTGLDGPTAVKIAEQILGYLENKKNKRENVGTSGSNADEIAKFAKLREQGVISEEEFQKKKNELL</sequence>
<name>M0KPJ3_9EURY</name>
<dbReference type="AlphaFoldDB" id="M0KPJ3"/>
<keyword evidence="3" id="KW-1185">Reference proteome</keyword>
<dbReference type="InterPro" id="IPR018649">
    <property type="entry name" value="SHOCT"/>
</dbReference>
<dbReference type="Proteomes" id="UP000011687">
    <property type="component" value="Unassembled WGS sequence"/>
</dbReference>
<gene>
    <name evidence="2" type="ORF">C435_05513</name>
</gene>
<evidence type="ECO:0000313" key="2">
    <source>
        <dbReference type="EMBL" id="EMA22059.1"/>
    </source>
</evidence>
<feature type="domain" description="SHOCT" evidence="1">
    <location>
        <begin position="86"/>
        <end position="113"/>
    </location>
</feature>
<reference evidence="2 3" key="1">
    <citation type="journal article" date="2014" name="PLoS Genet.">
        <title>Phylogenetically driven sequencing of extremely halophilic archaea reveals strategies for static and dynamic osmo-response.</title>
        <authorList>
            <person name="Becker E.A."/>
            <person name="Seitzer P.M."/>
            <person name="Tritt A."/>
            <person name="Larsen D."/>
            <person name="Krusor M."/>
            <person name="Yao A.I."/>
            <person name="Wu D."/>
            <person name="Madern D."/>
            <person name="Eisen J.A."/>
            <person name="Darling A.E."/>
            <person name="Facciotti M.T."/>
        </authorList>
    </citation>
    <scope>NUCLEOTIDE SEQUENCE [LARGE SCALE GENOMIC DNA]</scope>
    <source>
        <strain evidence="2 3">ATCC 33799</strain>
    </source>
</reference>
<organism evidence="2 3">
    <name type="scientific">Haloarcula marismortui ATCC 33799</name>
    <dbReference type="NCBI Taxonomy" id="662475"/>
    <lineage>
        <taxon>Archaea</taxon>
        <taxon>Methanobacteriati</taxon>
        <taxon>Methanobacteriota</taxon>
        <taxon>Stenosarchaea group</taxon>
        <taxon>Halobacteria</taxon>
        <taxon>Halobacteriales</taxon>
        <taxon>Haloarculaceae</taxon>
        <taxon>Haloarcula</taxon>
    </lineage>
</organism>